<gene>
    <name evidence="4" type="ORF">PLOB_00045605</name>
</gene>
<reference evidence="4 5" key="1">
    <citation type="submission" date="2022-05" db="EMBL/GenBank/DDBJ databases">
        <authorList>
            <consortium name="Genoscope - CEA"/>
            <person name="William W."/>
        </authorList>
    </citation>
    <scope>NUCLEOTIDE SEQUENCE [LARGE SCALE GENOMIC DNA]</scope>
</reference>
<proteinExistence type="predicted"/>
<keyword evidence="5" id="KW-1185">Reference proteome</keyword>
<sequence>MNMLLSDQQSIIKTKTQQNVQHKMAEYFENDNELKLPTICTSQLVCPLCNSKRKSFSCENCVKNGNFSHSRGKYSERYNEALRKLEILKRLKKEYEKRALNILKQTEEAEKLNCEIISRRQKVLLLRLVVEEAVQNLKSEKDVVDELQRCNQSVKSKQTDLSNSVQVKAKQMLQCQAVVEKSKKDLEALMEKLCEVRRRRISQLQKYLFPIQVNPIYQVLGTPPVKDNVVKKVQDIQCDVESDDDDESRESQLAEATRTSYIEGRWVSEEEDLRMQCSINDTCLPANADYTAYHEWVKAHRNGSRGPSASDEEVFVRNPAFMVTAALTHACQMVELLAFYLDVNLPKRINYSEFCQLELSKRDFRSAVDRLNSNVLHLCFTQHVEPSLLHSRRILHNLYTCVNSLHLGRGGPFECHPKLVTVSYESSDSDSSDKTDGGSEEANSESDAEWENLPANLVHITEASAPPGPLKGSLSQSSSLGDGQKLQEPATASSLVSSAAASVAALWPWKK</sequence>
<evidence type="ECO:0000313" key="5">
    <source>
        <dbReference type="Proteomes" id="UP001159405"/>
    </source>
</evidence>
<protein>
    <recommendedName>
        <fullName evidence="6">Beclin 1-associated autophagy-related key regulator</fullName>
    </recommendedName>
</protein>
<comment type="caution">
    <text evidence="4">The sequence shown here is derived from an EMBL/GenBank/DDBJ whole genome shotgun (WGS) entry which is preliminary data.</text>
</comment>
<dbReference type="PANTHER" id="PTHR13664:SF0">
    <property type="entry name" value="BECLIN 1-ASSOCIATED AUTOPHAGY-RELATED KEY REGULATOR"/>
    <property type="match status" value="1"/>
</dbReference>
<organism evidence="4 5">
    <name type="scientific">Porites lobata</name>
    <dbReference type="NCBI Taxonomy" id="104759"/>
    <lineage>
        <taxon>Eukaryota</taxon>
        <taxon>Metazoa</taxon>
        <taxon>Cnidaria</taxon>
        <taxon>Anthozoa</taxon>
        <taxon>Hexacorallia</taxon>
        <taxon>Scleractinia</taxon>
        <taxon>Fungiina</taxon>
        <taxon>Poritidae</taxon>
        <taxon>Porites</taxon>
    </lineage>
</organism>
<keyword evidence="1 2" id="KW-0175">Coiled coil</keyword>
<evidence type="ECO:0008006" key="6">
    <source>
        <dbReference type="Google" id="ProtNLM"/>
    </source>
</evidence>
<feature type="compositionally biased region" description="Acidic residues" evidence="3">
    <location>
        <begin position="438"/>
        <end position="450"/>
    </location>
</feature>
<dbReference type="Proteomes" id="UP001159405">
    <property type="component" value="Unassembled WGS sequence"/>
</dbReference>
<dbReference type="PANTHER" id="PTHR13664">
    <property type="entry name" value="BECLIN 1-ASSOCIATED AUTOPHAGY-RELATED KEY REGULATOR"/>
    <property type="match status" value="1"/>
</dbReference>
<dbReference type="EMBL" id="CALNXK010000008">
    <property type="protein sequence ID" value="CAH3040948.1"/>
    <property type="molecule type" value="Genomic_DNA"/>
</dbReference>
<feature type="compositionally biased region" description="Low complexity" evidence="3">
    <location>
        <begin position="470"/>
        <end position="511"/>
    </location>
</feature>
<evidence type="ECO:0000256" key="2">
    <source>
        <dbReference type="SAM" id="Coils"/>
    </source>
</evidence>
<feature type="coiled-coil region" evidence="2">
    <location>
        <begin position="78"/>
        <end position="150"/>
    </location>
</feature>
<dbReference type="Pfam" id="PF10186">
    <property type="entry name" value="ATG14"/>
    <property type="match status" value="1"/>
</dbReference>
<evidence type="ECO:0000313" key="4">
    <source>
        <dbReference type="EMBL" id="CAH3040948.1"/>
    </source>
</evidence>
<evidence type="ECO:0000256" key="3">
    <source>
        <dbReference type="SAM" id="MobiDB-lite"/>
    </source>
</evidence>
<feature type="region of interest" description="Disordered" evidence="3">
    <location>
        <begin position="424"/>
        <end position="511"/>
    </location>
</feature>
<accession>A0ABN8N5T8</accession>
<evidence type="ECO:0000256" key="1">
    <source>
        <dbReference type="ARBA" id="ARBA00023054"/>
    </source>
</evidence>
<name>A0ABN8N5T8_9CNID</name>
<dbReference type="InterPro" id="IPR018791">
    <property type="entry name" value="UV_resistance/autophagy_Atg14"/>
</dbReference>